<sequence>MHPEIIQALMAERVRQSHADAVTHRRDRVRRPRLWLSRYPRPRAAWTTRTV</sequence>
<keyword evidence="2" id="KW-1185">Reference proteome</keyword>
<organism evidence="1 2">
    <name type="scientific">Actinoallomurus bryophytorum</name>
    <dbReference type="NCBI Taxonomy" id="1490222"/>
    <lineage>
        <taxon>Bacteria</taxon>
        <taxon>Bacillati</taxon>
        <taxon>Actinomycetota</taxon>
        <taxon>Actinomycetes</taxon>
        <taxon>Streptosporangiales</taxon>
        <taxon>Thermomonosporaceae</taxon>
        <taxon>Actinoallomurus</taxon>
    </lineage>
</organism>
<accession>A0A543CGC2</accession>
<evidence type="ECO:0000313" key="2">
    <source>
        <dbReference type="Proteomes" id="UP000316096"/>
    </source>
</evidence>
<dbReference type="AlphaFoldDB" id="A0A543CGC2"/>
<dbReference type="Proteomes" id="UP000316096">
    <property type="component" value="Unassembled WGS sequence"/>
</dbReference>
<reference evidence="1 2" key="1">
    <citation type="submission" date="2019-06" db="EMBL/GenBank/DDBJ databases">
        <title>Sequencing the genomes of 1000 actinobacteria strains.</title>
        <authorList>
            <person name="Klenk H.-P."/>
        </authorList>
    </citation>
    <scope>NUCLEOTIDE SEQUENCE [LARGE SCALE GENOMIC DNA]</scope>
    <source>
        <strain evidence="1 2">DSM 102200</strain>
    </source>
</reference>
<protein>
    <submittedName>
        <fullName evidence="1">Uncharacterized protein</fullName>
    </submittedName>
</protein>
<evidence type="ECO:0000313" key="1">
    <source>
        <dbReference type="EMBL" id="TQL96152.1"/>
    </source>
</evidence>
<dbReference type="EMBL" id="VFOZ01000001">
    <property type="protein sequence ID" value="TQL96152.1"/>
    <property type="molecule type" value="Genomic_DNA"/>
</dbReference>
<proteinExistence type="predicted"/>
<comment type="caution">
    <text evidence="1">The sequence shown here is derived from an EMBL/GenBank/DDBJ whole genome shotgun (WGS) entry which is preliminary data.</text>
</comment>
<name>A0A543CGC2_9ACTN</name>
<dbReference type="RefSeq" id="WP_185792096.1">
    <property type="nucleotide sequence ID" value="NZ_VFOZ01000001.1"/>
</dbReference>
<gene>
    <name evidence="1" type="ORF">FB559_1674</name>
</gene>